<accession>A0A8G2C2P1</accession>
<evidence type="ECO:0000259" key="2">
    <source>
        <dbReference type="Pfam" id="PF09350"/>
    </source>
</evidence>
<sequence length="124" mass="14321">MNILADLAERAIREAQQRGEFDDLSGQGQPLPDSNDPFMPETLRMAYKVLKNAGYVPREVQSQREIRSLIECLERETDEAVKMRQIQKVQLFITKARMEHGGLLQEENENYFQKVVARVTLNKA</sequence>
<dbReference type="PANTHER" id="PTHR39158">
    <property type="entry name" value="OS08G0560600 PROTEIN"/>
    <property type="match status" value="1"/>
</dbReference>
<reference evidence="3 4" key="1">
    <citation type="submission" date="2016-10" db="EMBL/GenBank/DDBJ databases">
        <authorList>
            <person name="Varghese N."/>
            <person name="Submissions S."/>
        </authorList>
    </citation>
    <scope>NUCLEOTIDE SEQUENCE [LARGE SCALE GENOMIC DNA]</scope>
    <source>
        <strain evidence="3 4">DSM 1741</strain>
    </source>
</reference>
<dbReference type="EMBL" id="FOTO01000005">
    <property type="protein sequence ID" value="SFL70079.1"/>
    <property type="molecule type" value="Genomic_DNA"/>
</dbReference>
<proteinExistence type="predicted"/>
<evidence type="ECO:0000256" key="1">
    <source>
        <dbReference type="SAM" id="MobiDB-lite"/>
    </source>
</evidence>
<evidence type="ECO:0000313" key="4">
    <source>
        <dbReference type="Proteomes" id="UP000199581"/>
    </source>
</evidence>
<name>A0A8G2C2P1_DESNO</name>
<feature type="domain" description="DnaJ homologue subfamily C member 28 conserved" evidence="2">
    <location>
        <begin position="7"/>
        <end position="73"/>
    </location>
</feature>
<protein>
    <recommendedName>
        <fullName evidence="2">DnaJ homologue subfamily C member 28 conserved domain-containing protein</fullName>
    </recommendedName>
</protein>
<organism evidence="3 4">
    <name type="scientific">Desulfomicrobium norvegicum (strain DSM 1741 / NCIMB 8310)</name>
    <name type="common">Desulfovibrio baculatus (strain Norway 4)</name>
    <name type="synonym">Desulfovibrio desulfuricans (strain Norway 4)</name>
    <dbReference type="NCBI Taxonomy" id="52561"/>
    <lineage>
        <taxon>Bacteria</taxon>
        <taxon>Pseudomonadati</taxon>
        <taxon>Thermodesulfobacteriota</taxon>
        <taxon>Desulfovibrionia</taxon>
        <taxon>Desulfovibrionales</taxon>
        <taxon>Desulfomicrobiaceae</taxon>
        <taxon>Desulfomicrobium</taxon>
    </lineage>
</organism>
<dbReference type="RefSeq" id="WP_092191553.1">
    <property type="nucleotide sequence ID" value="NZ_FOTO01000005.1"/>
</dbReference>
<dbReference type="PANTHER" id="PTHR39158:SF1">
    <property type="entry name" value="DNAJ HOMOLOG SUBFAMILY C MEMBER 28"/>
    <property type="match status" value="1"/>
</dbReference>
<keyword evidence="4" id="KW-1185">Reference proteome</keyword>
<gene>
    <name evidence="3" type="ORF">SAMN05421830_10546</name>
</gene>
<dbReference type="AlphaFoldDB" id="A0A8G2C2P1"/>
<dbReference type="Proteomes" id="UP000199581">
    <property type="component" value="Unassembled WGS sequence"/>
</dbReference>
<dbReference type="Pfam" id="PF09350">
    <property type="entry name" value="DJC28_CD"/>
    <property type="match status" value="1"/>
</dbReference>
<dbReference type="InterPro" id="IPR018961">
    <property type="entry name" value="DnaJ_homolog_subfam-C_membr-28"/>
</dbReference>
<comment type="caution">
    <text evidence="3">The sequence shown here is derived from an EMBL/GenBank/DDBJ whole genome shotgun (WGS) entry which is preliminary data.</text>
</comment>
<feature type="region of interest" description="Disordered" evidence="1">
    <location>
        <begin position="16"/>
        <end position="38"/>
    </location>
</feature>
<evidence type="ECO:0000313" key="3">
    <source>
        <dbReference type="EMBL" id="SFL70079.1"/>
    </source>
</evidence>
<dbReference type="InterPro" id="IPR052573">
    <property type="entry name" value="DnaJ_C_subfamily_28"/>
</dbReference>
<dbReference type="OrthoDB" id="9798476at2"/>